<proteinExistence type="predicted"/>
<organism evidence="1 2">
    <name type="scientific">Rhizobium phage RHph_I1_6</name>
    <dbReference type="NCBI Taxonomy" id="2509728"/>
    <lineage>
        <taxon>Viruses</taxon>
        <taxon>Duplodnaviria</taxon>
        <taxon>Heunggongvirae</taxon>
        <taxon>Uroviricota</taxon>
        <taxon>Caudoviricetes</taxon>
        <taxon>Schitoviridae</taxon>
        <taxon>Demetervirinae</taxon>
        <taxon>Cyamitesvirus</taxon>
        <taxon>Cyamitesvirus I16</taxon>
    </lineage>
</organism>
<protein>
    <submittedName>
        <fullName evidence="1">Uncharacterized protein</fullName>
    </submittedName>
</protein>
<keyword evidence="2" id="KW-1185">Reference proteome</keyword>
<accession>A0A7S5RJN2</accession>
<gene>
    <name evidence="1" type="ORF">EVC27_015</name>
</gene>
<dbReference type="EMBL" id="MN988555">
    <property type="protein sequence ID" value="QIG76540.1"/>
    <property type="molecule type" value="Genomic_DNA"/>
</dbReference>
<evidence type="ECO:0000313" key="2">
    <source>
        <dbReference type="Proteomes" id="UP000626490"/>
    </source>
</evidence>
<name>A0A7S5RJN2_9CAUD</name>
<dbReference type="Proteomes" id="UP000626490">
    <property type="component" value="Segment"/>
</dbReference>
<evidence type="ECO:0000313" key="1">
    <source>
        <dbReference type="EMBL" id="QIG76540.1"/>
    </source>
</evidence>
<reference evidence="1" key="1">
    <citation type="submission" date="2020-01" db="EMBL/GenBank/DDBJ databases">
        <title>Patterns of diversity and host range of bacteriophage communities associated with bean-nodulatin bacteria.</title>
        <authorList>
            <person name="Vann Cauwenberghe J."/>
            <person name="Santamaria R.I."/>
            <person name="Bustos P."/>
            <person name="Juarez S."/>
            <person name="Gonzalez V."/>
        </authorList>
    </citation>
    <scope>NUCLEOTIDE SEQUENCE</scope>
</reference>
<sequence>MKITIEVEIPDEQIQHQSIAEKVASRLLEAVDDRSYGQGILKPQISVHWEFKKFSGSKTNERNPS</sequence>